<evidence type="ECO:0000256" key="2">
    <source>
        <dbReference type="SAM" id="MobiDB-lite"/>
    </source>
</evidence>
<evidence type="ECO:0000256" key="1">
    <source>
        <dbReference type="SAM" id="Coils"/>
    </source>
</evidence>
<sequence length="529" mass="58660">MASKVVDGVIRRLNEYEKNMQSEVKLSTLLQLSLGNPEPGAVNFNFLHALLGAILQHLDISNLSLSTDALLPANAVEFERTKGTLEAAISTETGISFQSVAPSVYNSLENRMAKVEKQLTNLDSLPENTDLLDFVFSGQSKDVLAEKEKRKMTDLWQTVQTKRRLDGLERGLDKVCGVVDDLLIGMRKLESSHAKFQEALHALELQGSVLEDFKQFGMQIQNLSSTQTKILTRLRKAVSVDALKGVITWPVLKATISNTEPSQLPSQPEQKPDGEVPDLVSSLPFSLTKCEDDSLKSWLSQMPNLKSNLDDLHKRIQKLEEAIKNAATLDDLGSVKVPDELFRNIEELQAHVKRILEEKQKVLIERGSDPVDIRDPLFPHLLPRPRTHAGSASRPERIPSLPSQHSAVGTHLKPPQQPPPTAEAFTLPNEAERAAKALQALEKQQSLAPSVTDGDTAETPLSDSRSPWHRRLSNVSAVSIHHSFPPQLRFDPSLMEYVHQSHQLFAATSVCPPLVPSPRRRGQSIVKFA</sequence>
<dbReference type="AlphaFoldDB" id="A0A0V0J2Q9"/>
<dbReference type="EMBL" id="GEEE01003366">
    <property type="protein sequence ID" value="JAP59859.1"/>
    <property type="molecule type" value="Transcribed_RNA"/>
</dbReference>
<proteinExistence type="predicted"/>
<protein>
    <submittedName>
        <fullName evidence="3">Uncharacterized protein</fullName>
    </submittedName>
</protein>
<reference evidence="3" key="1">
    <citation type="submission" date="2016-01" db="EMBL/GenBank/DDBJ databases">
        <title>Reference transcriptome for the parasite Schistocephalus solidus: insights into the molecular evolution of parasitism.</title>
        <authorList>
            <person name="Hebert F.O."/>
            <person name="Grambauer S."/>
            <person name="Barber I."/>
            <person name="Landry C.R."/>
            <person name="Aubin-Horth N."/>
        </authorList>
    </citation>
    <scope>NUCLEOTIDE SEQUENCE</scope>
</reference>
<name>A0A0V0J2Q9_SCHSO</name>
<feature type="coiled-coil region" evidence="1">
    <location>
        <begin position="302"/>
        <end position="365"/>
    </location>
</feature>
<dbReference type="PANTHER" id="PTHR47080:SF1">
    <property type="entry name" value="CHROMOSOME 16 OPEN READING FRAME 96"/>
    <property type="match status" value="1"/>
</dbReference>
<evidence type="ECO:0000313" key="3">
    <source>
        <dbReference type="EMBL" id="JAP59859.1"/>
    </source>
</evidence>
<gene>
    <name evidence="3" type="ORF">TR86997</name>
</gene>
<feature type="region of interest" description="Disordered" evidence="2">
    <location>
        <begin position="374"/>
        <end position="424"/>
    </location>
</feature>
<keyword evidence="1" id="KW-0175">Coiled coil</keyword>
<accession>A0A0V0J2Q9</accession>
<dbReference type="EMBL" id="GEEE01004858">
    <property type="protein sequence ID" value="JAP58367.1"/>
    <property type="molecule type" value="Transcribed_RNA"/>
</dbReference>
<dbReference type="PANTHER" id="PTHR47080">
    <property type="entry name" value="CHROMOSOME 16 OPEN READING FRAME 96"/>
    <property type="match status" value="1"/>
</dbReference>
<feature type="region of interest" description="Disordered" evidence="2">
    <location>
        <begin position="443"/>
        <end position="468"/>
    </location>
</feature>
<organism evidence="3">
    <name type="scientific">Schistocephalus solidus</name>
    <name type="common">Tapeworm</name>
    <dbReference type="NCBI Taxonomy" id="70667"/>
    <lineage>
        <taxon>Eukaryota</taxon>
        <taxon>Metazoa</taxon>
        <taxon>Spiralia</taxon>
        <taxon>Lophotrochozoa</taxon>
        <taxon>Platyhelminthes</taxon>
        <taxon>Cestoda</taxon>
        <taxon>Eucestoda</taxon>
        <taxon>Diphyllobothriidea</taxon>
        <taxon>Diphyllobothriidae</taxon>
        <taxon>Schistocephalus</taxon>
    </lineage>
</organism>